<evidence type="ECO:0000313" key="6">
    <source>
        <dbReference type="Proteomes" id="UP000701698"/>
    </source>
</evidence>
<dbReference type="PANTHER" id="PTHR47514">
    <property type="entry name" value="TRANSKETOLASE N-TERMINAL SECTION-RELATED"/>
    <property type="match status" value="1"/>
</dbReference>
<dbReference type="Gene3D" id="3.40.50.970">
    <property type="match status" value="1"/>
</dbReference>
<dbReference type="Proteomes" id="UP000701698">
    <property type="component" value="Unassembled WGS sequence"/>
</dbReference>
<protein>
    <submittedName>
        <fullName evidence="5">Transketolase</fullName>
    </submittedName>
</protein>
<keyword evidence="3" id="KW-0786">Thiamine pyrophosphate</keyword>
<reference evidence="5" key="1">
    <citation type="submission" date="2020-04" db="EMBL/GenBank/DDBJ databases">
        <authorList>
            <person name="Zhang T."/>
        </authorList>
    </citation>
    <scope>NUCLEOTIDE SEQUENCE</scope>
    <source>
        <strain evidence="5">HKST-UBA01</strain>
    </source>
</reference>
<reference evidence="5" key="2">
    <citation type="journal article" date="2021" name="Microbiome">
        <title>Successional dynamics and alternative stable states in a saline activated sludge microbial community over 9 years.</title>
        <authorList>
            <person name="Wang Y."/>
            <person name="Ye J."/>
            <person name="Ju F."/>
            <person name="Liu L."/>
            <person name="Boyd J.A."/>
            <person name="Deng Y."/>
            <person name="Parks D.H."/>
            <person name="Jiang X."/>
            <person name="Yin X."/>
            <person name="Woodcroft B.J."/>
            <person name="Tyson G.W."/>
            <person name="Hugenholtz P."/>
            <person name="Polz M.F."/>
            <person name="Zhang T."/>
        </authorList>
    </citation>
    <scope>NUCLEOTIDE SEQUENCE</scope>
    <source>
        <strain evidence="5">HKST-UBA01</strain>
    </source>
</reference>
<dbReference type="InterPro" id="IPR029061">
    <property type="entry name" value="THDP-binding"/>
</dbReference>
<accession>A0A955RPV9</accession>
<proteinExistence type="inferred from homology"/>
<dbReference type="CDD" id="cd02012">
    <property type="entry name" value="TPP_TK"/>
    <property type="match status" value="1"/>
</dbReference>
<dbReference type="Pfam" id="PF00456">
    <property type="entry name" value="Transketolase_N"/>
    <property type="match status" value="1"/>
</dbReference>
<dbReference type="EMBL" id="JAGQKX010000017">
    <property type="protein sequence ID" value="MCA9389982.1"/>
    <property type="molecule type" value="Genomic_DNA"/>
</dbReference>
<name>A0A955RPV9_UNCKA</name>
<dbReference type="PANTHER" id="PTHR47514:SF1">
    <property type="entry name" value="TRANSKETOLASE N-TERMINAL SECTION-RELATED"/>
    <property type="match status" value="1"/>
</dbReference>
<dbReference type="SUPFAM" id="SSF52518">
    <property type="entry name" value="Thiamin diphosphate-binding fold (THDP-binding)"/>
    <property type="match status" value="1"/>
</dbReference>
<evidence type="ECO:0000256" key="1">
    <source>
        <dbReference type="ARBA" id="ARBA00001964"/>
    </source>
</evidence>
<evidence type="ECO:0000259" key="4">
    <source>
        <dbReference type="Pfam" id="PF00456"/>
    </source>
</evidence>
<comment type="similarity">
    <text evidence="2">Belongs to the transketolase family.</text>
</comment>
<comment type="caution">
    <text evidence="5">The sequence shown here is derived from an EMBL/GenBank/DDBJ whole genome shotgun (WGS) entry which is preliminary data.</text>
</comment>
<evidence type="ECO:0000256" key="3">
    <source>
        <dbReference type="ARBA" id="ARBA00023052"/>
    </source>
</evidence>
<dbReference type="AlphaFoldDB" id="A0A955RPV9"/>
<evidence type="ECO:0000256" key="2">
    <source>
        <dbReference type="ARBA" id="ARBA00007131"/>
    </source>
</evidence>
<sequence length="288" mass="32250">MPEKNLLELEKKANQIRVDIIRSLVEAGSGHSAGPLDMADVFTAIYFGDVMKYDPKNPDWEERDRFILSNGHICPLLYATLAHAGFFPREELLSLRKLDSRLQGHPHRVALPGLETSSGPLGMGLSQAAGMAYSFLMDKKKNWVFAALSDGEHQEGNTWEAILFAGKYKLYNLTVLIDRNNIQIDGYTENVMPLESMVEKYESFNWHVQEIDGHNIESIIDAINESKAISTKPSVIICNTIPGKGVEYMERDYEWHGKPPGTKGNVGEVVEALYELRTLGGQIASEHE</sequence>
<dbReference type="InterPro" id="IPR005474">
    <property type="entry name" value="Transketolase_N"/>
</dbReference>
<feature type="domain" description="Transketolase N-terminal" evidence="4">
    <location>
        <begin position="11"/>
        <end position="262"/>
    </location>
</feature>
<evidence type="ECO:0000313" key="5">
    <source>
        <dbReference type="EMBL" id="MCA9389982.1"/>
    </source>
</evidence>
<comment type="cofactor">
    <cofactor evidence="1">
        <name>thiamine diphosphate</name>
        <dbReference type="ChEBI" id="CHEBI:58937"/>
    </cofactor>
</comment>
<organism evidence="5 6">
    <name type="scientific">candidate division WWE3 bacterium</name>
    <dbReference type="NCBI Taxonomy" id="2053526"/>
    <lineage>
        <taxon>Bacteria</taxon>
        <taxon>Katanobacteria</taxon>
    </lineage>
</organism>
<gene>
    <name evidence="5" type="ORF">KC571_01145</name>
</gene>